<keyword evidence="2" id="KW-1185">Reference proteome</keyword>
<organism evidence="1 2">
    <name type="scientific">Ancylostoma ceylanicum</name>
    <dbReference type="NCBI Taxonomy" id="53326"/>
    <lineage>
        <taxon>Eukaryota</taxon>
        <taxon>Metazoa</taxon>
        <taxon>Ecdysozoa</taxon>
        <taxon>Nematoda</taxon>
        <taxon>Chromadorea</taxon>
        <taxon>Rhabditida</taxon>
        <taxon>Rhabditina</taxon>
        <taxon>Rhabditomorpha</taxon>
        <taxon>Strongyloidea</taxon>
        <taxon>Ancylostomatidae</taxon>
        <taxon>Ancylostomatinae</taxon>
        <taxon>Ancylostoma</taxon>
    </lineage>
</organism>
<evidence type="ECO:0000313" key="2">
    <source>
        <dbReference type="Proteomes" id="UP000024635"/>
    </source>
</evidence>
<reference evidence="2" key="1">
    <citation type="journal article" date="2015" name="Nat. Genet.">
        <title>The genome and transcriptome of the zoonotic hookworm Ancylostoma ceylanicum identify infection-specific gene families.</title>
        <authorList>
            <person name="Schwarz E.M."/>
            <person name="Hu Y."/>
            <person name="Antoshechkin I."/>
            <person name="Miller M.M."/>
            <person name="Sternberg P.W."/>
            <person name="Aroian R.V."/>
        </authorList>
    </citation>
    <scope>NUCLEOTIDE SEQUENCE</scope>
    <source>
        <strain evidence="2">HY135</strain>
    </source>
</reference>
<protein>
    <submittedName>
        <fullName evidence="1">Uncharacterized protein</fullName>
    </submittedName>
</protein>
<comment type="caution">
    <text evidence="1">The sequence shown here is derived from an EMBL/GenBank/DDBJ whole genome shotgun (WGS) entry which is preliminary data.</text>
</comment>
<dbReference type="Proteomes" id="UP000024635">
    <property type="component" value="Unassembled WGS sequence"/>
</dbReference>
<accession>A0A016UKK9</accession>
<evidence type="ECO:0000313" key="1">
    <source>
        <dbReference type="EMBL" id="EYC15018.1"/>
    </source>
</evidence>
<dbReference type="AlphaFoldDB" id="A0A016UKK9"/>
<sequence length="125" mass="13906">MYVLATQTKYRTHVGHPEDLVRGPGLLQTASPDLVLRNPASLLRMSRNGGFQAKHIPPSIAWRFRTHLLLLLNCLPVCCFASAPTAPTTERLIEASTNVLIALYMLMEGVLQTAIYPDQDKTLYT</sequence>
<dbReference type="EMBL" id="JARK01001374">
    <property type="protein sequence ID" value="EYC15018.1"/>
    <property type="molecule type" value="Genomic_DNA"/>
</dbReference>
<gene>
    <name evidence="1" type="primary">Acey_s0038.g3584</name>
    <name evidence="1" type="ORF">Y032_0038g3584</name>
</gene>
<proteinExistence type="predicted"/>
<name>A0A016UKK9_9BILA</name>